<evidence type="ECO:0000259" key="1">
    <source>
        <dbReference type="Pfam" id="PF23940"/>
    </source>
</evidence>
<evidence type="ECO:0000313" key="4">
    <source>
        <dbReference type="Proteomes" id="UP000289169"/>
    </source>
</evidence>
<feature type="domain" description="DUF7277" evidence="2">
    <location>
        <begin position="3"/>
        <end position="96"/>
    </location>
</feature>
<dbReference type="InterPro" id="IPR055701">
    <property type="entry name" value="DUF7277"/>
</dbReference>
<reference evidence="3 4" key="1">
    <citation type="submission" date="2018-11" db="EMBL/GenBank/DDBJ databases">
        <authorList>
            <person name="Teng T."/>
        </authorList>
    </citation>
    <scope>NUCLEOTIDE SEQUENCE [LARGE SCALE GENOMIC DNA]</scope>
</reference>
<dbReference type="EMBL" id="MK240351">
    <property type="protein sequence ID" value="QAU03935.1"/>
    <property type="molecule type" value="Genomic_DNA"/>
</dbReference>
<dbReference type="Pfam" id="PF23942">
    <property type="entry name" value="DUF7277"/>
    <property type="match status" value="1"/>
</dbReference>
<dbReference type="Pfam" id="PF23940">
    <property type="entry name" value="DUF7275"/>
    <property type="match status" value="1"/>
</dbReference>
<evidence type="ECO:0000313" key="3">
    <source>
        <dbReference type="EMBL" id="QAU03935.1"/>
    </source>
</evidence>
<name>A0A410T5A1_9CAUD</name>
<organism evidence="3 4">
    <name type="scientific">Acinetobacter phage Henu6</name>
    <dbReference type="NCBI Taxonomy" id="2500136"/>
    <lineage>
        <taxon>Viruses</taxon>
        <taxon>Duplodnaviria</taxon>
        <taxon>Heunggongvirae</taxon>
        <taxon>Uroviricota</taxon>
        <taxon>Caudoviricetes</taxon>
        <taxon>Pantevenvirales</taxon>
        <taxon>Straboviridae</taxon>
        <taxon>Twarogvirinae</taxon>
        <taxon>Zedzedvirus</taxon>
        <taxon>Zedzedvirus zz1</taxon>
    </lineage>
</organism>
<dbReference type="Proteomes" id="UP000289169">
    <property type="component" value="Segment"/>
</dbReference>
<evidence type="ECO:0000259" key="2">
    <source>
        <dbReference type="Pfam" id="PF23942"/>
    </source>
</evidence>
<dbReference type="InterPro" id="IPR055699">
    <property type="entry name" value="DUF7275"/>
</dbReference>
<feature type="domain" description="DUF7275" evidence="1">
    <location>
        <begin position="121"/>
        <end position="295"/>
    </location>
</feature>
<sequence length="319" mass="37413">MRPLLIGSAALAYHLDKMEIAHNIVPKDYDLIVQDEYDAKGISSVIQENAIEITPLVNITSKKFNTHTKAFKCDGKIFEITYPLDHNDDTSTSDLLLISSYWKEYTTINGVICKVAPLDVLFMLKWSHRYLKNSPHFRKTMVTIRNLQKIGAKVYDEEWLKLREKETYDYSHPKLNVSKSDFFNSNFAYVYDHDSIHNAVKVLDRPAYMYYMEYDQEVKSSREKFFAQPREIQLLGVLEEAYVLAIERVLIPNNFNVKPRQAFDMALEKVCTSITSGWFRQFAWENYELVSRMYDGIYVDKFILARDSDKLIMHMDDQL</sequence>
<gene>
    <name evidence="3" type="ORF">Henu6_gp130</name>
</gene>
<proteinExistence type="predicted"/>
<accession>A0A410T5A1</accession>
<protein>
    <submittedName>
        <fullName evidence="3">Uncharacterized protein</fullName>
    </submittedName>
</protein>